<dbReference type="InterPro" id="IPR057596">
    <property type="entry name" value="RDRP_core"/>
</dbReference>
<reference evidence="5" key="5">
    <citation type="submission" date="2015-06" db="UniProtKB">
        <authorList>
            <consortium name="EnsemblFungi"/>
        </authorList>
    </citation>
    <scope>IDENTIFICATION</scope>
    <source>
        <strain evidence="5">ATCC 64411</strain>
    </source>
</reference>
<dbReference type="EMBL" id="ADBL01002247">
    <property type="status" value="NOT_ANNOTATED_CDS"/>
    <property type="molecule type" value="Genomic_DNA"/>
</dbReference>
<feature type="region of interest" description="Disordered" evidence="2">
    <location>
        <begin position="1"/>
        <end position="23"/>
    </location>
</feature>
<gene>
    <name evidence="4" type="ORF">MAPG_09177</name>
</gene>
<keyword evidence="1" id="KW-0694">RNA-binding</keyword>
<feature type="domain" description="RDRP core" evidence="3">
    <location>
        <begin position="550"/>
        <end position="1199"/>
    </location>
</feature>
<feature type="compositionally biased region" description="Low complexity" evidence="2">
    <location>
        <begin position="1222"/>
        <end position="1236"/>
    </location>
</feature>
<evidence type="ECO:0000256" key="1">
    <source>
        <dbReference type="RuleBase" id="RU363098"/>
    </source>
</evidence>
<keyword evidence="6" id="KW-1185">Reference proteome</keyword>
<reference evidence="6" key="1">
    <citation type="submission" date="2010-05" db="EMBL/GenBank/DDBJ databases">
        <title>The genome sequence of Magnaporthe poae strain ATCC 64411.</title>
        <authorList>
            <person name="Ma L.-J."/>
            <person name="Dead R."/>
            <person name="Young S."/>
            <person name="Zeng Q."/>
            <person name="Koehrsen M."/>
            <person name="Alvarado L."/>
            <person name="Berlin A."/>
            <person name="Chapman S.B."/>
            <person name="Chen Z."/>
            <person name="Freedman E."/>
            <person name="Gellesch M."/>
            <person name="Goldberg J."/>
            <person name="Griggs A."/>
            <person name="Gujja S."/>
            <person name="Heilman E.R."/>
            <person name="Heiman D."/>
            <person name="Hepburn T."/>
            <person name="Howarth C."/>
            <person name="Jen D."/>
            <person name="Larson L."/>
            <person name="Mehta T."/>
            <person name="Neiman D."/>
            <person name="Pearson M."/>
            <person name="Roberts A."/>
            <person name="Saif S."/>
            <person name="Shea T."/>
            <person name="Shenoy N."/>
            <person name="Sisk P."/>
            <person name="Stolte C."/>
            <person name="Sykes S."/>
            <person name="Walk T."/>
            <person name="White J."/>
            <person name="Yandava C."/>
            <person name="Haas B."/>
            <person name="Nusbaum C."/>
            <person name="Birren B."/>
        </authorList>
    </citation>
    <scope>NUCLEOTIDE SEQUENCE [LARGE SCALE GENOMIC DNA]</scope>
    <source>
        <strain evidence="6">ATCC 64411 / 73-15</strain>
    </source>
</reference>
<reference evidence="5" key="4">
    <citation type="journal article" date="2015" name="G3 (Bethesda)">
        <title>Genome sequences of three phytopathogenic species of the Magnaporthaceae family of fungi.</title>
        <authorList>
            <person name="Okagaki L.H."/>
            <person name="Nunes C.C."/>
            <person name="Sailsbery J."/>
            <person name="Clay B."/>
            <person name="Brown D."/>
            <person name="John T."/>
            <person name="Oh Y."/>
            <person name="Young N."/>
            <person name="Fitzgerald M."/>
            <person name="Haas B.J."/>
            <person name="Zeng Q."/>
            <person name="Young S."/>
            <person name="Adiconis X."/>
            <person name="Fan L."/>
            <person name="Levin J.Z."/>
            <person name="Mitchell T.K."/>
            <person name="Okubara P.A."/>
            <person name="Farman M.L."/>
            <person name="Kohn L.M."/>
            <person name="Birren B."/>
            <person name="Ma L.-J."/>
            <person name="Dean R.A."/>
        </authorList>
    </citation>
    <scope>NUCLEOTIDE SEQUENCE</scope>
    <source>
        <strain evidence="5">ATCC 64411 / 73-15</strain>
    </source>
</reference>
<protein>
    <recommendedName>
        <fullName evidence="1">RNA-dependent RNA polymerase</fullName>
        <ecNumber evidence="1">2.7.7.48</ecNumber>
    </recommendedName>
</protein>
<evidence type="ECO:0000313" key="5">
    <source>
        <dbReference type="EnsemblFungi" id="MAPG_09177T0"/>
    </source>
</evidence>
<accession>A0A0C4E998</accession>
<organism evidence="5 6">
    <name type="scientific">Magnaporthiopsis poae (strain ATCC 64411 / 73-15)</name>
    <name type="common">Kentucky bluegrass fungus</name>
    <name type="synonym">Magnaporthe poae</name>
    <dbReference type="NCBI Taxonomy" id="644358"/>
    <lineage>
        <taxon>Eukaryota</taxon>
        <taxon>Fungi</taxon>
        <taxon>Dikarya</taxon>
        <taxon>Ascomycota</taxon>
        <taxon>Pezizomycotina</taxon>
        <taxon>Sordariomycetes</taxon>
        <taxon>Sordariomycetidae</taxon>
        <taxon>Magnaporthales</taxon>
        <taxon>Magnaporthaceae</taxon>
        <taxon>Magnaporthiopsis</taxon>
    </lineage>
</organism>
<reference evidence="4" key="3">
    <citation type="submission" date="2011-03" db="EMBL/GenBank/DDBJ databases">
        <title>Annotation of Magnaporthe poae ATCC 64411.</title>
        <authorList>
            <person name="Ma L.-J."/>
            <person name="Dead R."/>
            <person name="Young S.K."/>
            <person name="Zeng Q."/>
            <person name="Gargeya S."/>
            <person name="Fitzgerald M."/>
            <person name="Haas B."/>
            <person name="Abouelleil A."/>
            <person name="Alvarado L."/>
            <person name="Arachchi H.M."/>
            <person name="Berlin A."/>
            <person name="Brown A."/>
            <person name="Chapman S.B."/>
            <person name="Chen Z."/>
            <person name="Dunbar C."/>
            <person name="Freedman E."/>
            <person name="Gearin G."/>
            <person name="Gellesch M."/>
            <person name="Goldberg J."/>
            <person name="Griggs A."/>
            <person name="Gujja S."/>
            <person name="Heiman D."/>
            <person name="Howarth C."/>
            <person name="Larson L."/>
            <person name="Lui A."/>
            <person name="MacDonald P.J.P."/>
            <person name="Mehta T."/>
            <person name="Montmayeur A."/>
            <person name="Murphy C."/>
            <person name="Neiman D."/>
            <person name="Pearson M."/>
            <person name="Priest M."/>
            <person name="Roberts A."/>
            <person name="Saif S."/>
            <person name="Shea T."/>
            <person name="Shenoy N."/>
            <person name="Sisk P."/>
            <person name="Stolte C."/>
            <person name="Sykes S."/>
            <person name="Yandava C."/>
            <person name="Wortman J."/>
            <person name="Nusbaum C."/>
            <person name="Birren B."/>
        </authorList>
    </citation>
    <scope>NUCLEOTIDE SEQUENCE</scope>
    <source>
        <strain evidence="4">ATCC 64411</strain>
    </source>
</reference>
<evidence type="ECO:0000256" key="2">
    <source>
        <dbReference type="SAM" id="MobiDB-lite"/>
    </source>
</evidence>
<dbReference type="Gene3D" id="1.10.8.790">
    <property type="entry name" value="RNA-dependent RNA polymerase, slab domain, helical subdomain-like"/>
    <property type="match status" value="1"/>
</dbReference>
<dbReference type="EnsemblFungi" id="MAPG_09177T0">
    <property type="protein sequence ID" value="MAPG_09177T0"/>
    <property type="gene ID" value="MAPG_09177"/>
</dbReference>
<dbReference type="GO" id="GO:0003968">
    <property type="term" value="F:RNA-directed RNA polymerase activity"/>
    <property type="evidence" value="ECO:0007669"/>
    <property type="project" value="UniProtKB-KW"/>
</dbReference>
<dbReference type="GO" id="GO:0031380">
    <property type="term" value="C:nuclear RNA-directed RNA polymerase complex"/>
    <property type="evidence" value="ECO:0007669"/>
    <property type="project" value="TreeGrafter"/>
</dbReference>
<comment type="similarity">
    <text evidence="1">Belongs to the RdRP family.</text>
</comment>
<dbReference type="GO" id="GO:0003723">
    <property type="term" value="F:RNA binding"/>
    <property type="evidence" value="ECO:0007669"/>
    <property type="project" value="UniProtKB-KW"/>
</dbReference>
<dbReference type="VEuPathDB" id="FungiDB:MAPG_09177"/>
<sequence length="1450" mass="162495">MAARSLVNSRGQPPSTPTKQQADTVRAKINDIIQSLNTDVGLGLVTPDPAATPSSRKQWANRSSHHARCNQIWTEFQYQYHQGDIDSVLREFHVRAKKAFSGWVPKPRADPRTLPDTTAKAYRARDDGQAEALEELLREVLVERRKQMPKRSPRLFKKATSSGAVLERNGGASQTSRFPPSKHGAKRVSGDENVTEGSFKRPRSSGREGGAKVSWEKANSDLDSVMARENFTPKSMSFSGPFRARAPPSQPKHAPPFAARRPSPPKADVSSSSCYDRSANTSSASLASASTNISAIFSVDSDDDGNALYNTQATVEASSHDQKRTASPRLSKSAHLPPPSEVTAPRSSNQHSDLEPSLDELHAFWDAEQAAASTPMRMPTVSTKIPDSQSSSPIRSEEISPTCSSSWSGSLVDTLAEQAHMMSEPAPRPPQKGNTLQGRLDLVWPHFPNWLRAAPLAVAWEVCRIALHCKVDLSKVNGIAYDKSWEKQNTLRSVLFQRPEFRARAFPERSPDDAWAAALDSFHSRGKSVVLSATLDFNKAPSGPLFLLSMLPLKLDDSHRLSRRFGSDRFLEVLYPSPNSANVPPALRGEDAREAANKWLARGVHHLVGRQWISFYTKDAGYKEPATHLRLGPESTKAVFKDRTYFFAVDGHNFRTPTPRNSLPPKDQKVGARTKLPVHQMLDWLLQLRENTDQPYLKLFSRIALGLSKTYPTVTFEPHQIRARPKDLLSPEGNVMNDGVGLMSRSVARKIQKILGLIAVPCAVQGRLGSAKGMWIIDVGDVSGEDWIETYPSQRKWKCDLSEPDHRTLEVRSHASELHSARLNLQFLPVLEDRSRDKAAFRNVIGDLLKDNLQTELDDLRVALNRPVQFRQWVHENSTSRDTRIQHRIVPFLGGIPDKDEETMNMMLDSGFDPKKQKYLQDLAWGLQKQKCETLKKKLNITVGRSAYVYMVVDFWGLLKEDEVHVCFSSKFQVDDFADTLLDGIDLLVARSPAHYISDIQKVKAVFKPALKDLKDVIVFPRTGNVPLADKLSGGDYDGDMAWVCWDQTIVSNFISSPVPPPPDLFKLGYLGKIKDKMEDLVRTHGPEGATSELIERSFLFNMRQNYLGICTNFKEKLCYKRRNVHDDCAVLLSTLLSNLVDQSKHGIEFSAGQWRQLRADLNESRELDPPLYKEGNWPLVGRKPDHTDHIIDYLKFSVAKPLIDEELGKFHKAISGGKTAPGVSGPSSSPSKFGSGQMLDAASNEAHYFDADLTDYHNRFTQRESSSVKKLLESLQRDIYAFEKKWKQIMSPTREVGTGEGASKTGGDPEFRRKVLEVYDKWLAIQPDKEAHKELADSKVVFMLEQQFWHPEDSQWALLRASTAFKLFYNRRFVWRMAGRQLMRLKSLAVANKTGGPAVAVVPTMYVALRPDSKIIKQLVAREEEDASQYTGIDGGRDYGSGDEYADWE</sequence>
<feature type="region of interest" description="Disordered" evidence="2">
    <location>
        <begin position="1426"/>
        <end position="1450"/>
    </location>
</feature>
<dbReference type="Pfam" id="PF05183">
    <property type="entry name" value="RdRP"/>
    <property type="match status" value="1"/>
</dbReference>
<dbReference type="PANTHER" id="PTHR23079:SF14">
    <property type="entry name" value="RNA-DEPENDENT RNA POLYMERASE"/>
    <property type="match status" value="1"/>
</dbReference>
<proteinExistence type="inferred from homology"/>
<dbReference type="eggNOG" id="KOG0988">
    <property type="taxonomic scope" value="Eukaryota"/>
</dbReference>
<dbReference type="Proteomes" id="UP000011715">
    <property type="component" value="Unassembled WGS sequence"/>
</dbReference>
<feature type="region of interest" description="Disordered" evidence="2">
    <location>
        <begin position="371"/>
        <end position="408"/>
    </location>
</feature>
<evidence type="ECO:0000313" key="4">
    <source>
        <dbReference type="EMBL" id="KLU90213.1"/>
    </source>
</evidence>
<dbReference type="OMA" id="VHFGFSN"/>
<dbReference type="EMBL" id="GL876974">
    <property type="protein sequence ID" value="KLU90213.1"/>
    <property type="molecule type" value="Genomic_DNA"/>
</dbReference>
<dbReference type="PANTHER" id="PTHR23079">
    <property type="entry name" value="RNA-DEPENDENT RNA POLYMERASE"/>
    <property type="match status" value="1"/>
</dbReference>
<dbReference type="OrthoDB" id="10055769at2759"/>
<comment type="catalytic activity">
    <reaction evidence="1">
        <text>RNA(n) + a ribonucleoside 5'-triphosphate = RNA(n+1) + diphosphate</text>
        <dbReference type="Rhea" id="RHEA:21248"/>
        <dbReference type="Rhea" id="RHEA-COMP:14527"/>
        <dbReference type="Rhea" id="RHEA-COMP:17342"/>
        <dbReference type="ChEBI" id="CHEBI:33019"/>
        <dbReference type="ChEBI" id="CHEBI:61557"/>
        <dbReference type="ChEBI" id="CHEBI:140395"/>
        <dbReference type="EC" id="2.7.7.48"/>
    </reaction>
</comment>
<dbReference type="EC" id="2.7.7.48" evidence="1"/>
<feature type="region of interest" description="Disordered" evidence="2">
    <location>
        <begin position="232"/>
        <end position="279"/>
    </location>
</feature>
<dbReference type="STRING" id="644358.A0A0C4E998"/>
<keyword evidence="1 4" id="KW-0696">RNA-directed RNA polymerase</keyword>
<feature type="region of interest" description="Disordered" evidence="2">
    <location>
        <begin position="1217"/>
        <end position="1236"/>
    </location>
</feature>
<keyword evidence="1" id="KW-0808">Transferase</keyword>
<dbReference type="GO" id="GO:0030422">
    <property type="term" value="P:siRNA processing"/>
    <property type="evidence" value="ECO:0007669"/>
    <property type="project" value="TreeGrafter"/>
</dbReference>
<feature type="compositionally biased region" description="Basic and acidic residues" evidence="2">
    <location>
        <begin position="205"/>
        <end position="216"/>
    </location>
</feature>
<reference evidence="4" key="2">
    <citation type="submission" date="2010-05" db="EMBL/GenBank/DDBJ databases">
        <title>The Genome Sequence of Magnaporthe poae strain ATCC 64411.</title>
        <authorList>
            <consortium name="The Broad Institute Genome Sequencing Platform"/>
            <consortium name="Broad Institute Genome Sequencing Center for Infectious Disease"/>
            <person name="Ma L.-J."/>
            <person name="Dead R."/>
            <person name="Young S."/>
            <person name="Zeng Q."/>
            <person name="Koehrsen M."/>
            <person name="Alvarado L."/>
            <person name="Berlin A."/>
            <person name="Chapman S.B."/>
            <person name="Chen Z."/>
            <person name="Freedman E."/>
            <person name="Gellesch M."/>
            <person name="Goldberg J."/>
            <person name="Griggs A."/>
            <person name="Gujja S."/>
            <person name="Heilman E.R."/>
            <person name="Heiman D."/>
            <person name="Hepburn T."/>
            <person name="Howarth C."/>
            <person name="Jen D."/>
            <person name="Larson L."/>
            <person name="Mehta T."/>
            <person name="Neiman D."/>
            <person name="Pearson M."/>
            <person name="Roberts A."/>
            <person name="Saif S."/>
            <person name="Shea T."/>
            <person name="Shenoy N."/>
            <person name="Sisk P."/>
            <person name="Stolte C."/>
            <person name="Sykes S."/>
            <person name="Walk T."/>
            <person name="White J."/>
            <person name="Yandava C."/>
            <person name="Haas B."/>
            <person name="Nusbaum C."/>
            <person name="Birren B."/>
        </authorList>
    </citation>
    <scope>NUCLEOTIDE SEQUENCE</scope>
    <source>
        <strain evidence="4">ATCC 64411</strain>
    </source>
</reference>
<feature type="region of interest" description="Disordered" evidence="2">
    <location>
        <begin position="147"/>
        <end position="216"/>
    </location>
</feature>
<evidence type="ECO:0000259" key="3">
    <source>
        <dbReference type="Pfam" id="PF05183"/>
    </source>
</evidence>
<evidence type="ECO:0000313" key="6">
    <source>
        <dbReference type="Proteomes" id="UP000011715"/>
    </source>
</evidence>
<feature type="region of interest" description="Disordered" evidence="2">
    <location>
        <begin position="313"/>
        <end position="354"/>
    </location>
</feature>
<name>A0A0C4E998_MAGP6</name>
<feature type="compositionally biased region" description="Low complexity" evidence="2">
    <location>
        <begin position="385"/>
        <end position="394"/>
    </location>
</feature>
<keyword evidence="1" id="KW-0548">Nucleotidyltransferase</keyword>
<dbReference type="InterPro" id="IPR007855">
    <property type="entry name" value="RDRP"/>
</dbReference>
<feature type="compositionally biased region" description="Basic residues" evidence="2">
    <location>
        <begin position="147"/>
        <end position="157"/>
    </location>
</feature>